<dbReference type="InterPro" id="IPR036704">
    <property type="entry name" value="RraA/RraA-like_sf"/>
</dbReference>
<evidence type="ECO:0000256" key="9">
    <source>
        <dbReference type="ARBA" id="ARBA00029596"/>
    </source>
</evidence>
<evidence type="ECO:0000256" key="7">
    <source>
        <dbReference type="ARBA" id="ARBA00016549"/>
    </source>
</evidence>
<dbReference type="EC" id="4.1.1.112" evidence="6"/>
<evidence type="ECO:0000256" key="11">
    <source>
        <dbReference type="ARBA" id="ARBA00032305"/>
    </source>
</evidence>
<evidence type="ECO:0000256" key="1">
    <source>
        <dbReference type="ARBA" id="ARBA00001342"/>
    </source>
</evidence>
<dbReference type="PANTHER" id="PTHR33254:SF4">
    <property type="entry name" value="4-HYDROXY-4-METHYL-2-OXOGLUTARATE ALDOLASE 3-RELATED"/>
    <property type="match status" value="1"/>
</dbReference>
<evidence type="ECO:0000256" key="6">
    <source>
        <dbReference type="ARBA" id="ARBA00012947"/>
    </source>
</evidence>
<evidence type="ECO:0000256" key="3">
    <source>
        <dbReference type="ARBA" id="ARBA00008621"/>
    </source>
</evidence>
<organism evidence="13 14">
    <name type="scientific">Megasphaera hexanoica</name>
    <dbReference type="NCBI Taxonomy" id="1675036"/>
    <lineage>
        <taxon>Bacteria</taxon>
        <taxon>Bacillati</taxon>
        <taxon>Bacillota</taxon>
        <taxon>Negativicutes</taxon>
        <taxon>Veillonellales</taxon>
        <taxon>Veillonellaceae</taxon>
        <taxon>Megasphaera</taxon>
    </lineage>
</organism>
<evidence type="ECO:0000256" key="10">
    <source>
        <dbReference type="ARBA" id="ARBA00030169"/>
    </source>
</evidence>
<sequence>MNFDISEWGEVSSTSLSDAMLGLHTMESSIKPLNRKMRVVGPAYTVQIIKNDCAIIFKALQEAPEGSVLVIAAQGTTDVAFLGEIVTKIAQKRGIAGIVIDGCIRDSLAIEEGTFPVFAKGAIPKIPAANYLGQVQKTIVCADVIVRPGDIICADADGVVAVPLEETSQVLQKAMEKETKDHWKIETMIPDSEALQSYLAKISEKYKTAL</sequence>
<dbReference type="EMBL" id="JBIEKR010000010">
    <property type="protein sequence ID" value="MFG6273817.1"/>
    <property type="molecule type" value="Genomic_DNA"/>
</dbReference>
<comment type="subunit">
    <text evidence="4">Homotrimer.</text>
</comment>
<keyword evidence="14" id="KW-1185">Reference proteome</keyword>
<comment type="catalytic activity">
    <reaction evidence="12">
        <text>oxaloacetate + H(+) = pyruvate + CO2</text>
        <dbReference type="Rhea" id="RHEA:15641"/>
        <dbReference type="ChEBI" id="CHEBI:15361"/>
        <dbReference type="ChEBI" id="CHEBI:15378"/>
        <dbReference type="ChEBI" id="CHEBI:16452"/>
        <dbReference type="ChEBI" id="CHEBI:16526"/>
        <dbReference type="EC" id="4.1.1.112"/>
    </reaction>
</comment>
<gene>
    <name evidence="13" type="ORF">ACGTZG_11530</name>
</gene>
<comment type="cofactor">
    <cofactor evidence="2">
        <name>a divalent metal cation</name>
        <dbReference type="ChEBI" id="CHEBI:60240"/>
    </cofactor>
</comment>
<evidence type="ECO:0000256" key="5">
    <source>
        <dbReference type="ARBA" id="ARBA00012213"/>
    </source>
</evidence>
<comment type="similarity">
    <text evidence="3">Belongs to the class II aldolase/RraA-like family.</text>
</comment>
<dbReference type="Pfam" id="PF03737">
    <property type="entry name" value="RraA-like"/>
    <property type="match status" value="1"/>
</dbReference>
<dbReference type="Proteomes" id="UP001605989">
    <property type="component" value="Unassembled WGS sequence"/>
</dbReference>
<dbReference type="InterPro" id="IPR005493">
    <property type="entry name" value="RraA/RraA-like"/>
</dbReference>
<name>A0ABW7DR24_9FIRM</name>
<comment type="caution">
    <text evidence="13">The sequence shown here is derived from an EMBL/GenBank/DDBJ whole genome shotgun (WGS) entry which is preliminary data.</text>
</comment>
<evidence type="ECO:0000256" key="8">
    <source>
        <dbReference type="ARBA" id="ARBA00025046"/>
    </source>
</evidence>
<dbReference type="CDD" id="cd16841">
    <property type="entry name" value="RraA_family"/>
    <property type="match status" value="1"/>
</dbReference>
<comment type="catalytic activity">
    <reaction evidence="1">
        <text>4-hydroxy-4-methyl-2-oxoglutarate = 2 pyruvate</text>
        <dbReference type="Rhea" id="RHEA:22748"/>
        <dbReference type="ChEBI" id="CHEBI:15361"/>
        <dbReference type="ChEBI" id="CHEBI:58276"/>
        <dbReference type="EC" id="4.1.3.17"/>
    </reaction>
</comment>
<dbReference type="SUPFAM" id="SSF89562">
    <property type="entry name" value="RraA-like"/>
    <property type="match status" value="1"/>
</dbReference>
<accession>A0ABW7DR24</accession>
<evidence type="ECO:0000256" key="12">
    <source>
        <dbReference type="ARBA" id="ARBA00047973"/>
    </source>
</evidence>
<dbReference type="RefSeq" id="WP_113855156.1">
    <property type="nucleotide sequence ID" value="NZ_CP011940.1"/>
</dbReference>
<dbReference type="Gene3D" id="3.50.30.40">
    <property type="entry name" value="Ribonuclease E inhibitor RraA/RraA-like"/>
    <property type="match status" value="1"/>
</dbReference>
<dbReference type="PANTHER" id="PTHR33254">
    <property type="entry name" value="4-HYDROXY-4-METHYL-2-OXOGLUTARATE ALDOLASE 3-RELATED"/>
    <property type="match status" value="1"/>
</dbReference>
<protein>
    <recommendedName>
        <fullName evidence="7">Putative 4-hydroxy-4-methyl-2-oxoglutarate aldolase</fullName>
        <ecNumber evidence="6">4.1.1.112</ecNumber>
        <ecNumber evidence="5">4.1.3.17</ecNumber>
    </recommendedName>
    <alternativeName>
        <fullName evidence="11">Oxaloacetate decarboxylase</fullName>
    </alternativeName>
    <alternativeName>
        <fullName evidence="9">Regulator of ribonuclease activity homolog</fullName>
    </alternativeName>
    <alternativeName>
        <fullName evidence="10">RraA-like protein</fullName>
    </alternativeName>
</protein>
<evidence type="ECO:0000313" key="14">
    <source>
        <dbReference type="Proteomes" id="UP001605989"/>
    </source>
</evidence>
<evidence type="ECO:0000256" key="2">
    <source>
        <dbReference type="ARBA" id="ARBA00001968"/>
    </source>
</evidence>
<evidence type="ECO:0000313" key="13">
    <source>
        <dbReference type="EMBL" id="MFG6273817.1"/>
    </source>
</evidence>
<proteinExistence type="inferred from homology"/>
<reference evidence="13 14" key="1">
    <citation type="submission" date="2024-10" db="EMBL/GenBank/DDBJ databases">
        <authorList>
            <person name="Sang B.-I."/>
            <person name="Prabhaharan D."/>
        </authorList>
    </citation>
    <scope>NUCLEOTIDE SEQUENCE [LARGE SCALE GENOMIC DNA]</scope>
    <source>
        <strain evidence="13 14">MH</strain>
    </source>
</reference>
<evidence type="ECO:0000256" key="4">
    <source>
        <dbReference type="ARBA" id="ARBA00011233"/>
    </source>
</evidence>
<comment type="function">
    <text evidence="8">Catalyzes the aldol cleavage of 4-hydroxy-4-methyl-2-oxoglutarate (HMG) into 2 molecules of pyruvate. Also contains a secondary oxaloacetate (OAA) decarboxylase activity due to the common pyruvate enolate transition state formed following C-C bond cleavage in the retro-aldol and decarboxylation reactions.</text>
</comment>
<dbReference type="EC" id="4.1.3.17" evidence="5"/>